<name>A0A381ZJV4_9ZZZZ</name>
<dbReference type="InterPro" id="IPR045491">
    <property type="entry name" value="DUF6433"/>
</dbReference>
<reference evidence="1" key="1">
    <citation type="submission" date="2018-05" db="EMBL/GenBank/DDBJ databases">
        <authorList>
            <person name="Lanie J.A."/>
            <person name="Ng W.-L."/>
            <person name="Kazmierczak K.M."/>
            <person name="Andrzejewski T.M."/>
            <person name="Davidsen T.M."/>
            <person name="Wayne K.J."/>
            <person name="Tettelin H."/>
            <person name="Glass J.I."/>
            <person name="Rusch D."/>
            <person name="Podicherti R."/>
            <person name="Tsui H.-C.T."/>
            <person name="Winkler M.E."/>
        </authorList>
    </citation>
    <scope>NUCLEOTIDE SEQUENCE</scope>
</reference>
<accession>A0A381ZJV4</accession>
<organism evidence="1">
    <name type="scientific">marine metagenome</name>
    <dbReference type="NCBI Taxonomy" id="408172"/>
    <lineage>
        <taxon>unclassified sequences</taxon>
        <taxon>metagenomes</taxon>
        <taxon>ecological metagenomes</taxon>
    </lineage>
</organism>
<sequence length="153" mass="17465">MEKVSKVKTKQEKVDILREHDHQSLRMVIKSSFDSNIEWALPEGDVPYTRNDAPEGTEHASLSYESRKLYHFIKGGDNLITQNKRETMFVQMLEGLHESEAAVLVAAKDKKLHQVYKGLSAPVVKEAFNWNDEYMIDEDDHHVYPQAPGPANG</sequence>
<proteinExistence type="predicted"/>
<dbReference type="Pfam" id="PF20025">
    <property type="entry name" value="DUF6433"/>
    <property type="match status" value="1"/>
</dbReference>
<protein>
    <submittedName>
        <fullName evidence="1">Uncharacterized protein</fullName>
    </submittedName>
</protein>
<dbReference type="AlphaFoldDB" id="A0A381ZJV4"/>
<gene>
    <name evidence="1" type="ORF">METZ01_LOCUS142419</name>
</gene>
<dbReference type="EMBL" id="UINC01021625">
    <property type="protein sequence ID" value="SVA89565.1"/>
    <property type="molecule type" value="Genomic_DNA"/>
</dbReference>
<evidence type="ECO:0000313" key="1">
    <source>
        <dbReference type="EMBL" id="SVA89565.1"/>
    </source>
</evidence>